<evidence type="ECO:0000256" key="12">
    <source>
        <dbReference type="ARBA" id="ARBA00023303"/>
    </source>
</evidence>
<dbReference type="InterPro" id="IPR018490">
    <property type="entry name" value="cNMP-bd_dom_sf"/>
</dbReference>
<dbReference type="EMBL" id="JARQZJ010000123">
    <property type="protein sequence ID" value="KAK9889601.1"/>
    <property type="molecule type" value="Genomic_DNA"/>
</dbReference>
<evidence type="ECO:0008006" key="20">
    <source>
        <dbReference type="Google" id="ProtNLM"/>
    </source>
</evidence>
<feature type="domain" description="Cyclic nucleotide-binding" evidence="16">
    <location>
        <begin position="558"/>
        <end position="622"/>
    </location>
</feature>
<dbReference type="SUPFAM" id="SSF55785">
    <property type="entry name" value="PYP-like sensor domain (PAS domain)"/>
    <property type="match status" value="1"/>
</dbReference>
<sequence>MIGLSFGDRTGGVKMSESDDSNFVLGNAQVPSLYPIVYCSDGFCELTGFQRAQIMQKGCACKFLHGPDTKDEHKGQIDKALEFKNELKLEVIFYKKNGTPFWCLLDIVPIKNEKREVVLFLASHKDITNTKMAEMSDSEMYDSASLLGARFRGADSCLLADANGNLDPETPPANYGRRRSRAVLYQLSGHYKPVKMKTKLKLNNNLLSSTPAPLPEYKTASAKKSRFIISHYGMFKSVWDWLILTATFYVAVVVPYNASFTIIERPSVAVDVLVETLFIMDICLNFRTTFVNRKGEVVSNGKRISVHYLKTWFLVDSLAALPFDLLYVIYGEDKDVPAFARSHIHLIKLTRLLRLARLLQKMDRYSQYSAMILTLLMLFFTLVAHWLACIWYVIADKEMEKNDLGWIHNLAERLKMLNVSLISNTDAYVTALYFTCSSLTSVGFGNVSANTTSEKIFSICVMLIGALMHAVVFGNVTAIIQRIYSRRSLYHSKWRDLKDFLTLHQIPKELKQRMQDYFQTMWSLNHGIDIHEALKEFPEELRGDVSMHLHREILLLPIFEAASQGCLKLLSLHIRANFCAPGEYLIHKGDALSYIYYICNGSMEVVQDDMVVAILGKGDLVGSDINLHLQHTSANGPSGDNRGTSGCIDMVIKSSSDVRALTYCDLKSIHMQGLVEVLRLYPEYQQQFANDIQHDLTFNVREGYEAEQESEGNGMPSLTLPSISEDDENAQEEGENSPLSPNRSPLHAVNLNNSPRHAKFNQRLQEIQENMKLRPRLGGIATNHLAMLRQRVERQRSVNIPTRQLTTSAENVNSDDKEEKEATKRNSMENLDTQISTLHQDVAALSIEVRNAIQALQEMKTPSTGVASSFNAISNPNLARVQDTFESNILARSSSHPPEMFCWEETSNLEPLRQIRNLVDVETQTEEEDLIKEYVYRNPEKILHILGLNYEKIKRLSSLRRSYSVLEDSSVVRLNKRTKDLNEGCCINVSEEEEIASSPAVASNETNNQHHRVQIFDELSTLRSNFYQIDRNAS</sequence>
<dbReference type="PROSITE" id="PS50042">
    <property type="entry name" value="CNMP_BINDING_3"/>
    <property type="match status" value="1"/>
</dbReference>
<protein>
    <recommendedName>
        <fullName evidence="20">Potassium voltage-gated channel subfamily H member 8</fullName>
    </recommendedName>
</protein>
<dbReference type="GO" id="GO:0042391">
    <property type="term" value="P:regulation of membrane potential"/>
    <property type="evidence" value="ECO:0007669"/>
    <property type="project" value="TreeGrafter"/>
</dbReference>
<dbReference type="FunFam" id="3.30.450.20:FF:000001">
    <property type="entry name" value="Potassium voltage-gated channel subfamily H member 7"/>
    <property type="match status" value="1"/>
</dbReference>
<dbReference type="SUPFAM" id="SSF81324">
    <property type="entry name" value="Voltage-gated potassium channels"/>
    <property type="match status" value="1"/>
</dbReference>
<dbReference type="GO" id="GO:0005886">
    <property type="term" value="C:plasma membrane"/>
    <property type="evidence" value="ECO:0007669"/>
    <property type="project" value="TreeGrafter"/>
</dbReference>
<dbReference type="SMART" id="SM00100">
    <property type="entry name" value="cNMP"/>
    <property type="match status" value="1"/>
</dbReference>
<keyword evidence="2" id="KW-0813">Transport</keyword>
<feature type="region of interest" description="Disordered" evidence="14">
    <location>
        <begin position="800"/>
        <end position="825"/>
    </location>
</feature>
<dbReference type="PRINTS" id="PR01465">
    <property type="entry name" value="ELKCHANNEL"/>
</dbReference>
<dbReference type="InterPro" id="IPR003950">
    <property type="entry name" value="K_chnl_volt-dep_ELK"/>
</dbReference>
<evidence type="ECO:0000256" key="6">
    <source>
        <dbReference type="ARBA" id="ARBA00022882"/>
    </source>
</evidence>
<keyword evidence="11" id="KW-0325">Glycoprotein</keyword>
<dbReference type="NCBIfam" id="TIGR00229">
    <property type="entry name" value="sensory_box"/>
    <property type="match status" value="1"/>
</dbReference>
<feature type="transmembrane region" description="Helical" evidence="15">
    <location>
        <begin position="238"/>
        <end position="256"/>
    </location>
</feature>
<dbReference type="CDD" id="cd00130">
    <property type="entry name" value="PAS"/>
    <property type="match status" value="1"/>
</dbReference>
<dbReference type="Pfam" id="PF13426">
    <property type="entry name" value="PAS_9"/>
    <property type="match status" value="1"/>
</dbReference>
<evidence type="ECO:0000256" key="1">
    <source>
        <dbReference type="ARBA" id="ARBA00004141"/>
    </source>
</evidence>
<keyword evidence="12" id="KW-0407">Ion channel</keyword>
<keyword evidence="4 15" id="KW-0812">Transmembrane</keyword>
<dbReference type="PANTHER" id="PTHR10217">
    <property type="entry name" value="VOLTAGE AND LIGAND GATED POTASSIUM CHANNEL"/>
    <property type="match status" value="1"/>
</dbReference>
<dbReference type="InterPro" id="IPR000700">
    <property type="entry name" value="PAS-assoc_C"/>
</dbReference>
<dbReference type="InterPro" id="IPR000595">
    <property type="entry name" value="cNMP-bd_dom"/>
</dbReference>
<gene>
    <name evidence="18" type="ORF">WA026_006974</name>
</gene>
<dbReference type="Gene3D" id="1.10.287.70">
    <property type="match status" value="1"/>
</dbReference>
<evidence type="ECO:0000256" key="11">
    <source>
        <dbReference type="ARBA" id="ARBA00023180"/>
    </source>
</evidence>
<keyword evidence="6" id="KW-0851">Voltage-gated channel</keyword>
<dbReference type="Gene3D" id="1.10.1200.260">
    <property type="match status" value="1"/>
</dbReference>
<dbReference type="SMART" id="SM00086">
    <property type="entry name" value="PAC"/>
    <property type="match status" value="1"/>
</dbReference>
<proteinExistence type="predicted"/>
<dbReference type="FunFam" id="2.60.120.10:FF:000097">
    <property type="entry name" value="Eag-like K[+] channel, isoform B"/>
    <property type="match status" value="1"/>
</dbReference>
<comment type="catalytic activity">
    <reaction evidence="13">
        <text>K(+)(in) = K(+)(out)</text>
        <dbReference type="Rhea" id="RHEA:29463"/>
        <dbReference type="ChEBI" id="CHEBI:29103"/>
    </reaction>
</comment>
<feature type="region of interest" description="Disordered" evidence="14">
    <location>
        <begin position="704"/>
        <end position="754"/>
    </location>
</feature>
<dbReference type="InterPro" id="IPR000014">
    <property type="entry name" value="PAS"/>
</dbReference>
<dbReference type="AlphaFoldDB" id="A0AAW1V1K5"/>
<evidence type="ECO:0000313" key="19">
    <source>
        <dbReference type="Proteomes" id="UP001431783"/>
    </source>
</evidence>
<dbReference type="Gene3D" id="2.60.120.10">
    <property type="entry name" value="Jelly Rolls"/>
    <property type="match status" value="1"/>
</dbReference>
<dbReference type="PANTHER" id="PTHR10217:SF637">
    <property type="entry name" value="EAG-LIKE K[+] CHANNEL, ISOFORM A"/>
    <property type="match status" value="1"/>
</dbReference>
<keyword evidence="9" id="KW-0406">Ion transport</keyword>
<keyword evidence="10 15" id="KW-0472">Membrane</keyword>
<accession>A0AAW1V1K5</accession>
<evidence type="ECO:0000256" key="14">
    <source>
        <dbReference type="SAM" id="MobiDB-lite"/>
    </source>
</evidence>
<dbReference type="Gene3D" id="3.30.450.20">
    <property type="entry name" value="PAS domain"/>
    <property type="match status" value="1"/>
</dbReference>
<evidence type="ECO:0000256" key="7">
    <source>
        <dbReference type="ARBA" id="ARBA00022958"/>
    </source>
</evidence>
<dbReference type="GO" id="GO:0034702">
    <property type="term" value="C:monoatomic ion channel complex"/>
    <property type="evidence" value="ECO:0007669"/>
    <property type="project" value="UniProtKB-KW"/>
</dbReference>
<feature type="transmembrane region" description="Helical" evidence="15">
    <location>
        <begin position="368"/>
        <end position="395"/>
    </location>
</feature>
<dbReference type="FunFam" id="1.10.1200.260:FF:000002">
    <property type="entry name" value="Potassium voltage-gated channel subfamily H member 8"/>
    <property type="match status" value="1"/>
</dbReference>
<keyword evidence="8 15" id="KW-1133">Transmembrane helix</keyword>
<dbReference type="CDD" id="cd00038">
    <property type="entry name" value="CAP_ED"/>
    <property type="match status" value="1"/>
</dbReference>
<dbReference type="InterPro" id="IPR001610">
    <property type="entry name" value="PAC"/>
</dbReference>
<keyword evidence="5" id="KW-0631">Potassium channel</keyword>
<evidence type="ECO:0000256" key="13">
    <source>
        <dbReference type="ARBA" id="ARBA00034430"/>
    </source>
</evidence>
<dbReference type="PRINTS" id="PR01463">
    <property type="entry name" value="EAGCHANLFMLY"/>
</dbReference>
<keyword evidence="3" id="KW-0633">Potassium transport</keyword>
<dbReference type="Pfam" id="PF00520">
    <property type="entry name" value="Ion_trans"/>
    <property type="match status" value="1"/>
</dbReference>
<keyword evidence="19" id="KW-1185">Reference proteome</keyword>
<feature type="compositionally biased region" description="Polar residues" evidence="14">
    <location>
        <begin position="800"/>
        <end position="812"/>
    </location>
</feature>
<organism evidence="18 19">
    <name type="scientific">Henosepilachna vigintioctopunctata</name>
    <dbReference type="NCBI Taxonomy" id="420089"/>
    <lineage>
        <taxon>Eukaryota</taxon>
        <taxon>Metazoa</taxon>
        <taxon>Ecdysozoa</taxon>
        <taxon>Arthropoda</taxon>
        <taxon>Hexapoda</taxon>
        <taxon>Insecta</taxon>
        <taxon>Pterygota</taxon>
        <taxon>Neoptera</taxon>
        <taxon>Endopterygota</taxon>
        <taxon>Coleoptera</taxon>
        <taxon>Polyphaga</taxon>
        <taxon>Cucujiformia</taxon>
        <taxon>Coccinelloidea</taxon>
        <taxon>Coccinellidae</taxon>
        <taxon>Epilachninae</taxon>
        <taxon>Epilachnini</taxon>
        <taxon>Henosepilachna</taxon>
    </lineage>
</organism>
<evidence type="ECO:0000256" key="8">
    <source>
        <dbReference type="ARBA" id="ARBA00022989"/>
    </source>
</evidence>
<evidence type="ECO:0000313" key="18">
    <source>
        <dbReference type="EMBL" id="KAK9889601.1"/>
    </source>
</evidence>
<dbReference type="Proteomes" id="UP001431783">
    <property type="component" value="Unassembled WGS sequence"/>
</dbReference>
<evidence type="ECO:0000259" key="17">
    <source>
        <dbReference type="PROSITE" id="PS50113"/>
    </source>
</evidence>
<dbReference type="GO" id="GO:0005249">
    <property type="term" value="F:voltage-gated potassium channel activity"/>
    <property type="evidence" value="ECO:0007669"/>
    <property type="project" value="InterPro"/>
</dbReference>
<dbReference type="InterPro" id="IPR003938">
    <property type="entry name" value="K_chnl_volt-dep_EAG/ELK/ERG"/>
</dbReference>
<feature type="domain" description="PAC" evidence="17">
    <location>
        <begin position="87"/>
        <end position="139"/>
    </location>
</feature>
<keyword evidence="7" id="KW-0630">Potassium</keyword>
<evidence type="ECO:0000256" key="9">
    <source>
        <dbReference type="ARBA" id="ARBA00023065"/>
    </source>
</evidence>
<feature type="transmembrane region" description="Helical" evidence="15">
    <location>
        <begin position="456"/>
        <end position="480"/>
    </location>
</feature>
<dbReference type="PROSITE" id="PS50113">
    <property type="entry name" value="PAC"/>
    <property type="match status" value="1"/>
</dbReference>
<evidence type="ECO:0000256" key="5">
    <source>
        <dbReference type="ARBA" id="ARBA00022826"/>
    </source>
</evidence>
<feature type="compositionally biased region" description="Acidic residues" evidence="14">
    <location>
        <begin position="724"/>
        <end position="735"/>
    </location>
</feature>
<evidence type="ECO:0000259" key="16">
    <source>
        <dbReference type="PROSITE" id="PS50042"/>
    </source>
</evidence>
<feature type="compositionally biased region" description="Basic and acidic residues" evidence="14">
    <location>
        <begin position="814"/>
        <end position="825"/>
    </location>
</feature>
<comment type="caution">
    <text evidence="18">The sequence shown here is derived from an EMBL/GenBank/DDBJ whole genome shotgun (WGS) entry which is preliminary data.</text>
</comment>
<dbReference type="InterPro" id="IPR005821">
    <property type="entry name" value="Ion_trans_dom"/>
</dbReference>
<evidence type="ECO:0000256" key="15">
    <source>
        <dbReference type="SAM" id="Phobius"/>
    </source>
</evidence>
<name>A0AAW1V1K5_9CUCU</name>
<dbReference type="InterPro" id="IPR014710">
    <property type="entry name" value="RmlC-like_jellyroll"/>
</dbReference>
<evidence type="ECO:0000256" key="3">
    <source>
        <dbReference type="ARBA" id="ARBA00022538"/>
    </source>
</evidence>
<dbReference type="SUPFAM" id="SSF51206">
    <property type="entry name" value="cAMP-binding domain-like"/>
    <property type="match status" value="1"/>
</dbReference>
<evidence type="ECO:0000256" key="4">
    <source>
        <dbReference type="ARBA" id="ARBA00022692"/>
    </source>
</evidence>
<comment type="subcellular location">
    <subcellularLocation>
        <location evidence="1">Membrane</location>
        <topology evidence="1">Multi-pass membrane protein</topology>
    </subcellularLocation>
</comment>
<evidence type="ECO:0000256" key="2">
    <source>
        <dbReference type="ARBA" id="ARBA00022448"/>
    </source>
</evidence>
<reference evidence="18 19" key="1">
    <citation type="submission" date="2023-03" db="EMBL/GenBank/DDBJ databases">
        <title>Genome insight into feeding habits of ladybird beetles.</title>
        <authorList>
            <person name="Li H.-S."/>
            <person name="Huang Y.-H."/>
            <person name="Pang H."/>
        </authorList>
    </citation>
    <scope>NUCLEOTIDE SEQUENCE [LARGE SCALE GENOMIC DNA]</scope>
    <source>
        <strain evidence="18">SYSU_2023b</strain>
        <tissue evidence="18">Whole body</tissue>
    </source>
</reference>
<evidence type="ECO:0000256" key="10">
    <source>
        <dbReference type="ARBA" id="ARBA00023136"/>
    </source>
</evidence>
<dbReference type="InterPro" id="IPR035965">
    <property type="entry name" value="PAS-like_dom_sf"/>
</dbReference>
<dbReference type="InterPro" id="IPR050818">
    <property type="entry name" value="KCNH_animal-type"/>
</dbReference>